<accession>A0A8A4ZEQ4</accession>
<evidence type="ECO:0000259" key="8">
    <source>
        <dbReference type="PROSITE" id="PS50885"/>
    </source>
</evidence>
<dbReference type="PROSITE" id="PS50885">
    <property type="entry name" value="HAMP"/>
    <property type="match status" value="1"/>
</dbReference>
<dbReference type="Pfam" id="PF12729">
    <property type="entry name" value="4HB_MCP_1"/>
    <property type="match status" value="1"/>
</dbReference>
<dbReference type="GO" id="GO:0016020">
    <property type="term" value="C:membrane"/>
    <property type="evidence" value="ECO:0007669"/>
    <property type="project" value="InterPro"/>
</dbReference>
<evidence type="ECO:0000259" key="7">
    <source>
        <dbReference type="PROSITE" id="PS50111"/>
    </source>
</evidence>
<evidence type="ECO:0000256" key="3">
    <source>
        <dbReference type="ARBA" id="ARBA00023224"/>
    </source>
</evidence>
<organism evidence="9 10">
    <name type="scientific">Pengzhenrongella sicca</name>
    <dbReference type="NCBI Taxonomy" id="2819238"/>
    <lineage>
        <taxon>Bacteria</taxon>
        <taxon>Bacillati</taxon>
        <taxon>Actinomycetota</taxon>
        <taxon>Actinomycetes</taxon>
        <taxon>Micrococcales</taxon>
        <taxon>Pengzhenrongella</taxon>
    </lineage>
</organism>
<sequence>MTATTPTQDATSARPGGRGLGSWISDRSIRAKILSVVALLAVVASGTGVLAVVSMREISADTSTLASIQENIGVPLGHVHQNQLKSRMIVAQIAAAADDEAKQAWLADLGANDEEIDADIAAFTAAIGANPVPTWDAFLDGFDAWRAARDAELVPAALSGDLVEYTRVLNDVTEPLKGDYVDSLDATAVAMTEYENAIAVESGAEAGSAMRILVIALGIALVLSAASGVWVAGAMQRRVQGVRVALMAMARGDLTVRADVSSRDEIGQMARELSVAQDALRSTLSGVAEIAQTVAAAAEELQASNTQVAAGADETSVQAGVVAAAAEQVSRNVQTVAAGAEQMGASIREIAQNANEAAKVASQATGVANATNDTVSKLGISSQEIGNVVKVITQIAAQTNLLALNATIEAARAGEAGKGFAVVASEVKELAQETARATEEITRRVEAIQVDTSGAVVSIGEISAIIASINDYQLTIASAVEEQTATTNEMSRSVTEAATGSGEIAANITGIATAAASSSQVLGETTAAVGELARLSAELHERVGAFTY</sequence>
<protein>
    <submittedName>
        <fullName evidence="9">Methyl-accepting chemotaxis protein</fullName>
    </submittedName>
</protein>
<dbReference type="RefSeq" id="WP_227424202.1">
    <property type="nucleotide sequence ID" value="NZ_CP071868.1"/>
</dbReference>
<feature type="transmembrane region" description="Helical" evidence="6">
    <location>
        <begin position="212"/>
        <end position="233"/>
    </location>
</feature>
<evidence type="ECO:0000313" key="10">
    <source>
        <dbReference type="Proteomes" id="UP000663937"/>
    </source>
</evidence>
<keyword evidence="1 6" id="KW-0812">Transmembrane</keyword>
<dbReference type="InterPro" id="IPR004089">
    <property type="entry name" value="MCPsignal_dom"/>
</dbReference>
<feature type="domain" description="Methyl-accepting transducer" evidence="7">
    <location>
        <begin position="304"/>
        <end position="533"/>
    </location>
</feature>
<dbReference type="PANTHER" id="PTHR32089:SF112">
    <property type="entry name" value="LYSOZYME-LIKE PROTEIN-RELATED"/>
    <property type="match status" value="1"/>
</dbReference>
<dbReference type="PANTHER" id="PTHR32089">
    <property type="entry name" value="METHYL-ACCEPTING CHEMOTAXIS PROTEIN MCPB"/>
    <property type="match status" value="1"/>
</dbReference>
<evidence type="ECO:0000256" key="1">
    <source>
        <dbReference type="ARBA" id="ARBA00022692"/>
    </source>
</evidence>
<dbReference type="KEGG" id="psic:J4E96_02335"/>
<dbReference type="EMBL" id="CP071868">
    <property type="protein sequence ID" value="QTE29891.1"/>
    <property type="molecule type" value="Genomic_DNA"/>
</dbReference>
<dbReference type="Gene3D" id="1.10.287.950">
    <property type="entry name" value="Methyl-accepting chemotaxis protein"/>
    <property type="match status" value="1"/>
</dbReference>
<dbReference type="SUPFAM" id="SSF58104">
    <property type="entry name" value="Methyl-accepting chemotaxis protein (MCP) signaling domain"/>
    <property type="match status" value="1"/>
</dbReference>
<dbReference type="InterPro" id="IPR004090">
    <property type="entry name" value="Chemotax_Me-accpt_rcpt"/>
</dbReference>
<keyword evidence="2 6" id="KW-1133">Transmembrane helix</keyword>
<dbReference type="Proteomes" id="UP000663937">
    <property type="component" value="Chromosome"/>
</dbReference>
<name>A0A8A4ZEQ4_9MICO</name>
<dbReference type="Pfam" id="PF00672">
    <property type="entry name" value="HAMP"/>
    <property type="match status" value="1"/>
</dbReference>
<dbReference type="GO" id="GO:0004888">
    <property type="term" value="F:transmembrane signaling receptor activity"/>
    <property type="evidence" value="ECO:0007669"/>
    <property type="project" value="InterPro"/>
</dbReference>
<dbReference type="SMART" id="SM00283">
    <property type="entry name" value="MA"/>
    <property type="match status" value="1"/>
</dbReference>
<gene>
    <name evidence="9" type="ORF">J4E96_02335</name>
</gene>
<feature type="transmembrane region" description="Helical" evidence="6">
    <location>
        <begin position="33"/>
        <end position="53"/>
    </location>
</feature>
<dbReference type="GO" id="GO:0006935">
    <property type="term" value="P:chemotaxis"/>
    <property type="evidence" value="ECO:0007669"/>
    <property type="project" value="InterPro"/>
</dbReference>
<feature type="domain" description="HAMP" evidence="8">
    <location>
        <begin position="233"/>
        <end position="285"/>
    </location>
</feature>
<dbReference type="PRINTS" id="PR00260">
    <property type="entry name" value="CHEMTRNSDUCR"/>
</dbReference>
<evidence type="ECO:0000256" key="2">
    <source>
        <dbReference type="ARBA" id="ARBA00022989"/>
    </source>
</evidence>
<evidence type="ECO:0000313" key="9">
    <source>
        <dbReference type="EMBL" id="QTE29891.1"/>
    </source>
</evidence>
<dbReference type="SMART" id="SM00304">
    <property type="entry name" value="HAMP"/>
    <property type="match status" value="2"/>
</dbReference>
<keyword evidence="6" id="KW-0472">Membrane</keyword>
<dbReference type="InterPro" id="IPR003660">
    <property type="entry name" value="HAMP_dom"/>
</dbReference>
<proteinExistence type="inferred from homology"/>
<evidence type="ECO:0000256" key="5">
    <source>
        <dbReference type="PROSITE-ProRule" id="PRU00284"/>
    </source>
</evidence>
<comment type="similarity">
    <text evidence="4">Belongs to the methyl-accepting chemotaxis (MCP) protein family.</text>
</comment>
<dbReference type="PROSITE" id="PS50111">
    <property type="entry name" value="CHEMOTAXIS_TRANSDUC_2"/>
    <property type="match status" value="1"/>
</dbReference>
<dbReference type="InterPro" id="IPR024478">
    <property type="entry name" value="HlyB_4HB_MCP"/>
</dbReference>
<keyword evidence="3 5" id="KW-0807">Transducer</keyword>
<reference evidence="9" key="1">
    <citation type="submission" date="2021-03" db="EMBL/GenBank/DDBJ databases">
        <title>Pengzhenrongella sicca gen. nov., sp. nov., a new member of suborder Micrococcineae isolated from High-Arctic tundra soil.</title>
        <authorList>
            <person name="Peng F."/>
        </authorList>
    </citation>
    <scope>NUCLEOTIDE SEQUENCE</scope>
    <source>
        <strain evidence="9">LRZ-2</strain>
    </source>
</reference>
<keyword evidence="10" id="KW-1185">Reference proteome</keyword>
<dbReference type="GO" id="GO:0007165">
    <property type="term" value="P:signal transduction"/>
    <property type="evidence" value="ECO:0007669"/>
    <property type="project" value="UniProtKB-KW"/>
</dbReference>
<evidence type="ECO:0000256" key="4">
    <source>
        <dbReference type="ARBA" id="ARBA00029447"/>
    </source>
</evidence>
<dbReference type="Pfam" id="PF00015">
    <property type="entry name" value="MCPsignal"/>
    <property type="match status" value="1"/>
</dbReference>
<dbReference type="CDD" id="cd06225">
    <property type="entry name" value="HAMP"/>
    <property type="match status" value="1"/>
</dbReference>
<dbReference type="AlphaFoldDB" id="A0A8A4ZEQ4"/>
<evidence type="ECO:0000256" key="6">
    <source>
        <dbReference type="SAM" id="Phobius"/>
    </source>
</evidence>